<protein>
    <submittedName>
        <fullName evidence="2">Uncharacterized protein</fullName>
    </submittedName>
</protein>
<reference evidence="2 3" key="1">
    <citation type="submission" date="2016-10" db="EMBL/GenBank/DDBJ databases">
        <authorList>
            <person name="Varghese N."/>
            <person name="Submissions S."/>
        </authorList>
    </citation>
    <scope>NUCLEOTIDE SEQUENCE [LARGE SCALE GENOMIC DNA]</scope>
    <source>
        <strain evidence="2 3">IBRC-M10081</strain>
    </source>
</reference>
<gene>
    <name evidence="2" type="ORF">SAMN05192557_1917</name>
</gene>
<evidence type="ECO:0000256" key="1">
    <source>
        <dbReference type="SAM" id="MobiDB-lite"/>
    </source>
</evidence>
<dbReference type="AlphaFoldDB" id="A0A662Z7P0"/>
<dbReference type="RefSeq" id="WP_143249023.1">
    <property type="nucleotide sequence ID" value="NZ_FOIT01000007.1"/>
</dbReference>
<feature type="region of interest" description="Disordered" evidence="1">
    <location>
        <begin position="343"/>
        <end position="381"/>
    </location>
</feature>
<evidence type="ECO:0000313" key="3">
    <source>
        <dbReference type="Proteomes" id="UP000243605"/>
    </source>
</evidence>
<dbReference type="Proteomes" id="UP000243605">
    <property type="component" value="Unassembled WGS sequence"/>
</dbReference>
<organism evidence="2 3">
    <name type="scientific">Aliicoccus persicus</name>
    <dbReference type="NCBI Taxonomy" id="930138"/>
    <lineage>
        <taxon>Bacteria</taxon>
        <taxon>Bacillati</taxon>
        <taxon>Bacillota</taxon>
        <taxon>Bacilli</taxon>
        <taxon>Bacillales</taxon>
        <taxon>Staphylococcaceae</taxon>
        <taxon>Aliicoccus</taxon>
    </lineage>
</organism>
<dbReference type="EMBL" id="FOIT01000007">
    <property type="protein sequence ID" value="SEW17041.1"/>
    <property type="molecule type" value="Genomic_DNA"/>
</dbReference>
<dbReference type="InterPro" id="IPR036699">
    <property type="entry name" value="YehR-like_sf"/>
</dbReference>
<proteinExistence type="predicted"/>
<accession>A0A662Z7P0</accession>
<name>A0A662Z7P0_9STAP</name>
<sequence length="583" mass="67794">MLIRFFIALFSSVLIVLLFATHVKATDAESYLFKLETEDATIFTEIVANGDTVSRMSTASRTTYQYQQFESESLANIAMGVRSQNYNSRDGFKHFYSITPSIIEELLVVDFGVTSEHLSLTEQINTLIQQGFTRTDRYPAEENFILTDDLYVSGNIVLEYEDDTLFNRVEIDYIGERIFIMTSLLEPSLEYYGFETVDDFIQYAENHRQRVNSEGYAYNYYVEDEFLGETTEVRFYLLSPQTFFMNLYNLDEAEYYTRYPNGVDAVEERVNNYISRGYEVIRHTNNSPEFDRNSSIDFEQLYNDASEIALEENYPDIVDDIIEAPEEELDEEIEDELEEEIIEEESEEQEIINEDIEPDEVEETEEESEEQEDITEELDDAPDEEIIEEEIPNEFGDSVSLHQYSSYGNVAVYQDSDAKINIIHQDGVISHIYMEHTETPFDLAFRLEEEYNRYQLMDNISGYNSSVSSNEDTIYYQVGIDYTAFSLPESYIPIAEELLPIYMSYRLSNVHQTLIEEGYRYHPNEVSSESTQVILEHAHHGQIELKFEAGLLNSVDEDSEDRRMNDVIDEYVGLGYVIISVDK</sequence>
<evidence type="ECO:0000313" key="2">
    <source>
        <dbReference type="EMBL" id="SEW17041.1"/>
    </source>
</evidence>
<keyword evidence="3" id="KW-1185">Reference proteome</keyword>
<dbReference type="SUPFAM" id="SSF160704">
    <property type="entry name" value="YehR-like"/>
    <property type="match status" value="1"/>
</dbReference>